<comment type="catalytic activity">
    <reaction evidence="15">
        <text>N(6)-methyl-L-lysyl(4)-[histone H3] + S-adenosyl-L-methionine = N(6),N(6)-dimethyl-L-lysyl(4)-[histone H3] + S-adenosyl-L-homocysteine + H(+)</text>
        <dbReference type="Rhea" id="RHEA:60268"/>
        <dbReference type="Rhea" id="RHEA-COMP:15540"/>
        <dbReference type="Rhea" id="RHEA-COMP:15543"/>
        <dbReference type="ChEBI" id="CHEBI:15378"/>
        <dbReference type="ChEBI" id="CHEBI:57856"/>
        <dbReference type="ChEBI" id="CHEBI:59789"/>
        <dbReference type="ChEBI" id="CHEBI:61929"/>
        <dbReference type="ChEBI" id="CHEBI:61976"/>
    </reaction>
</comment>
<evidence type="ECO:0000313" key="23">
    <source>
        <dbReference type="Proteomes" id="UP001367676"/>
    </source>
</evidence>
<feature type="compositionally biased region" description="Basic and acidic residues" evidence="18">
    <location>
        <begin position="132"/>
        <end position="156"/>
    </location>
</feature>
<dbReference type="SMART" id="SM00508">
    <property type="entry name" value="PostSET"/>
    <property type="match status" value="1"/>
</dbReference>
<keyword evidence="9 17" id="KW-0694">RNA-binding</keyword>
<evidence type="ECO:0000256" key="9">
    <source>
        <dbReference type="ARBA" id="ARBA00022884"/>
    </source>
</evidence>
<evidence type="ECO:0000256" key="15">
    <source>
        <dbReference type="ARBA" id="ARBA00047583"/>
    </source>
</evidence>
<keyword evidence="5" id="KW-0489">Methyltransferase</keyword>
<keyword evidence="13" id="KW-0539">Nucleus</keyword>
<dbReference type="GO" id="GO:0048188">
    <property type="term" value="C:Set1C/COMPASS complex"/>
    <property type="evidence" value="ECO:0007669"/>
    <property type="project" value="InterPro"/>
</dbReference>
<dbReference type="Pfam" id="PF00076">
    <property type="entry name" value="RRM_1"/>
    <property type="match status" value="1"/>
</dbReference>
<keyword evidence="23" id="KW-1185">Reference proteome</keyword>
<evidence type="ECO:0000256" key="12">
    <source>
        <dbReference type="ARBA" id="ARBA00023163"/>
    </source>
</evidence>
<accession>A0AAN9TIQ6</accession>
<evidence type="ECO:0000256" key="7">
    <source>
        <dbReference type="ARBA" id="ARBA00022691"/>
    </source>
</evidence>
<dbReference type="GO" id="GO:0003723">
    <property type="term" value="F:RNA binding"/>
    <property type="evidence" value="ECO:0007669"/>
    <property type="project" value="UniProtKB-UniRule"/>
</dbReference>
<evidence type="ECO:0000259" key="20">
    <source>
        <dbReference type="PROSITE" id="PS50280"/>
    </source>
</evidence>
<evidence type="ECO:0000256" key="6">
    <source>
        <dbReference type="ARBA" id="ARBA00022679"/>
    </source>
</evidence>
<reference evidence="22 23" key="1">
    <citation type="submission" date="2024-03" db="EMBL/GenBank/DDBJ databases">
        <title>Adaptation during the transition from Ophiocordyceps entomopathogen to insect associate is accompanied by gene loss and intensified selection.</title>
        <authorList>
            <person name="Ward C.M."/>
            <person name="Onetto C.A."/>
            <person name="Borneman A.R."/>
        </authorList>
    </citation>
    <scope>NUCLEOTIDE SEQUENCE [LARGE SCALE GENOMIC DNA]</scope>
    <source>
        <strain evidence="22">AWRI1</strain>
        <tissue evidence="22">Single Adult Female</tissue>
    </source>
</reference>
<feature type="region of interest" description="Disordered" evidence="18">
    <location>
        <begin position="408"/>
        <end position="459"/>
    </location>
</feature>
<comment type="catalytic activity">
    <reaction evidence="14">
        <text>L-lysyl(4)-[histone H3] + 3 S-adenosyl-L-methionine = N(6),N(6),N(6)-trimethyl-L-lysyl(4)-[histone H3] + 3 S-adenosyl-L-homocysteine + 3 H(+)</text>
        <dbReference type="Rhea" id="RHEA:60260"/>
        <dbReference type="Rhea" id="RHEA-COMP:15537"/>
        <dbReference type="Rhea" id="RHEA-COMP:15547"/>
        <dbReference type="ChEBI" id="CHEBI:15378"/>
        <dbReference type="ChEBI" id="CHEBI:29969"/>
        <dbReference type="ChEBI" id="CHEBI:57856"/>
        <dbReference type="ChEBI" id="CHEBI:59789"/>
        <dbReference type="ChEBI" id="CHEBI:61961"/>
        <dbReference type="EC" id="2.1.1.354"/>
    </reaction>
</comment>
<dbReference type="CDD" id="cd12304">
    <property type="entry name" value="RRM_Set1"/>
    <property type="match status" value="1"/>
</dbReference>
<dbReference type="Pfam" id="PF00856">
    <property type="entry name" value="SET"/>
    <property type="match status" value="1"/>
</dbReference>
<feature type="region of interest" description="Disordered" evidence="18">
    <location>
        <begin position="78"/>
        <end position="222"/>
    </location>
</feature>
<evidence type="ECO:0000256" key="10">
    <source>
        <dbReference type="ARBA" id="ARBA00023015"/>
    </source>
</evidence>
<evidence type="ECO:0000256" key="2">
    <source>
        <dbReference type="ARBA" id="ARBA00004286"/>
    </source>
</evidence>
<dbReference type="InterPro" id="IPR000504">
    <property type="entry name" value="RRM_dom"/>
</dbReference>
<gene>
    <name evidence="22" type="ORF">V9T40_013230</name>
</gene>
<keyword evidence="12" id="KW-0804">Transcription</keyword>
<evidence type="ECO:0000313" key="22">
    <source>
        <dbReference type="EMBL" id="KAK7595405.1"/>
    </source>
</evidence>
<dbReference type="PANTHER" id="PTHR45814">
    <property type="entry name" value="HISTONE-LYSINE N-METHYLTRANSFERASE SETD1"/>
    <property type="match status" value="1"/>
</dbReference>
<dbReference type="GO" id="GO:0005694">
    <property type="term" value="C:chromosome"/>
    <property type="evidence" value="ECO:0007669"/>
    <property type="project" value="UniProtKB-SubCell"/>
</dbReference>
<dbReference type="GO" id="GO:0032259">
    <property type="term" value="P:methylation"/>
    <property type="evidence" value="ECO:0007669"/>
    <property type="project" value="UniProtKB-KW"/>
</dbReference>
<feature type="compositionally biased region" description="Basic and acidic residues" evidence="18">
    <location>
        <begin position="418"/>
        <end position="444"/>
    </location>
</feature>
<evidence type="ECO:0000256" key="8">
    <source>
        <dbReference type="ARBA" id="ARBA00022853"/>
    </source>
</evidence>
<dbReference type="PROSITE" id="PS50102">
    <property type="entry name" value="RRM"/>
    <property type="match status" value="1"/>
</dbReference>
<feature type="region of interest" description="Disordered" evidence="18">
    <location>
        <begin position="580"/>
        <end position="626"/>
    </location>
</feature>
<keyword evidence="7" id="KW-0949">S-adenosyl-L-methionine</keyword>
<feature type="domain" description="Post-SET" evidence="21">
    <location>
        <begin position="1602"/>
        <end position="1618"/>
    </location>
</feature>
<dbReference type="Gene3D" id="2.170.270.10">
    <property type="entry name" value="SET domain"/>
    <property type="match status" value="1"/>
</dbReference>
<feature type="compositionally biased region" description="Basic and acidic residues" evidence="18">
    <location>
        <begin position="192"/>
        <end position="202"/>
    </location>
</feature>
<evidence type="ECO:0000256" key="16">
    <source>
        <dbReference type="ARBA" id="ARBA00049129"/>
    </source>
</evidence>
<dbReference type="InterPro" id="IPR046341">
    <property type="entry name" value="SET_dom_sf"/>
</dbReference>
<evidence type="ECO:0000256" key="5">
    <source>
        <dbReference type="ARBA" id="ARBA00022603"/>
    </source>
</evidence>
<dbReference type="EMBL" id="JBBCAQ010000018">
    <property type="protein sequence ID" value="KAK7595405.1"/>
    <property type="molecule type" value="Genomic_DNA"/>
</dbReference>
<evidence type="ECO:0000256" key="4">
    <source>
        <dbReference type="ARBA" id="ARBA00022454"/>
    </source>
</evidence>
<dbReference type="Proteomes" id="UP001367676">
    <property type="component" value="Unassembled WGS sequence"/>
</dbReference>
<evidence type="ECO:0000259" key="19">
    <source>
        <dbReference type="PROSITE" id="PS50102"/>
    </source>
</evidence>
<dbReference type="SMART" id="SM00360">
    <property type="entry name" value="RRM"/>
    <property type="match status" value="1"/>
</dbReference>
<organism evidence="22 23">
    <name type="scientific">Parthenolecanium corni</name>
    <dbReference type="NCBI Taxonomy" id="536013"/>
    <lineage>
        <taxon>Eukaryota</taxon>
        <taxon>Metazoa</taxon>
        <taxon>Ecdysozoa</taxon>
        <taxon>Arthropoda</taxon>
        <taxon>Hexapoda</taxon>
        <taxon>Insecta</taxon>
        <taxon>Pterygota</taxon>
        <taxon>Neoptera</taxon>
        <taxon>Paraneoptera</taxon>
        <taxon>Hemiptera</taxon>
        <taxon>Sternorrhyncha</taxon>
        <taxon>Coccoidea</taxon>
        <taxon>Coccidae</taxon>
        <taxon>Parthenolecanium</taxon>
    </lineage>
</organism>
<evidence type="ECO:0000256" key="13">
    <source>
        <dbReference type="ARBA" id="ARBA00023242"/>
    </source>
</evidence>
<dbReference type="InterPro" id="IPR012677">
    <property type="entry name" value="Nucleotide-bd_a/b_plait_sf"/>
</dbReference>
<dbReference type="InterPro" id="IPR001214">
    <property type="entry name" value="SET_dom"/>
</dbReference>
<keyword evidence="6" id="KW-0808">Transferase</keyword>
<dbReference type="GO" id="GO:0140999">
    <property type="term" value="F:histone H3K4 trimethyltransferase activity"/>
    <property type="evidence" value="ECO:0007669"/>
    <property type="project" value="UniProtKB-EC"/>
</dbReference>
<keyword evidence="11" id="KW-0010">Activator</keyword>
<dbReference type="FunFam" id="2.170.270.10:FF:000010">
    <property type="entry name" value="Histone-lysine N-methyltransferase"/>
    <property type="match status" value="1"/>
</dbReference>
<dbReference type="Pfam" id="PF11764">
    <property type="entry name" value="N-SET"/>
    <property type="match status" value="1"/>
</dbReference>
<dbReference type="Gene3D" id="3.30.70.330">
    <property type="match status" value="1"/>
</dbReference>
<feature type="region of interest" description="Disordered" evidence="18">
    <location>
        <begin position="1207"/>
        <end position="1249"/>
    </location>
</feature>
<comment type="catalytic activity">
    <reaction evidence="16">
        <text>N(6),N(6)-dimethyl-L-lysyl(4)-[histone H3] + S-adenosyl-L-methionine = N(6),N(6),N(6)-trimethyl-L-lysyl(4)-[histone H3] + S-adenosyl-L-homocysteine + H(+)</text>
        <dbReference type="Rhea" id="RHEA:60272"/>
        <dbReference type="Rhea" id="RHEA-COMP:15537"/>
        <dbReference type="Rhea" id="RHEA-COMP:15540"/>
        <dbReference type="ChEBI" id="CHEBI:15378"/>
        <dbReference type="ChEBI" id="CHEBI:57856"/>
        <dbReference type="ChEBI" id="CHEBI:59789"/>
        <dbReference type="ChEBI" id="CHEBI:61961"/>
        <dbReference type="ChEBI" id="CHEBI:61976"/>
    </reaction>
</comment>
<dbReference type="InterPro" id="IPR035979">
    <property type="entry name" value="RBD_domain_sf"/>
</dbReference>
<keyword evidence="4" id="KW-0158">Chromosome</keyword>
<comment type="caution">
    <text evidence="22">The sequence shown here is derived from an EMBL/GenBank/DDBJ whole genome shotgun (WGS) entry which is preliminary data.</text>
</comment>
<dbReference type="EC" id="2.1.1.354" evidence="3"/>
<evidence type="ECO:0000256" key="3">
    <source>
        <dbReference type="ARBA" id="ARBA00012182"/>
    </source>
</evidence>
<dbReference type="SMART" id="SM01291">
    <property type="entry name" value="N-SET"/>
    <property type="match status" value="1"/>
</dbReference>
<dbReference type="SUPFAM" id="SSF54928">
    <property type="entry name" value="RNA-binding domain, RBD"/>
    <property type="match status" value="1"/>
</dbReference>
<sequence length="1618" mass="182837">MDPHRFFGHRNPGYYIPPLGHLDPYFSPREIDERVYRVRHDPHYYVPIPPVPNREFIDVPPTSRRRLVPPSYVDPNERIYRTVRRSSPPPPSPPLLSVHHHHKTSRKKRKKKLSRSRSTRSSDYDEDSPCEYENKSRDKESYSCKYKSLSDEHDSFSDADFGSPIPEHDSHESNSEQQKGPAPQEQSVIDNHQQREEQKEHTNNIPDTMRMDVPEPNSNSQEPQKLAFTSFKLLQDPFLKPGCTTKIRRFDGVVPNNVNYSIVQVRDPRSRKIWTRMEPMDLPVPQFKVDEHYIGEPPPLEVTICNLNDNIDRTFLSEMVMKYGEVDDLFIYHHPFTNKHLGLARVMFTSVKSAKECVERLNKTSVMGKIIKVFLDAFGEECKRIFNEMTNGFSSKCNNTLLEENKNLSKHSPGLHKKKDDDDEKKLSRIKNDSNHLVDSKSYREFSTPSSAVSDGSLKTANSDYSFPSSGYHSSTTPLDNGLNAKLSRDLKKKFHPNHVDKGVVSSASDLHLAGRWGDESKCVGNSEATLVPTPSKESENAERQLDLDTRIELLLKGQTSGALEPAFYKMVRKSFDGGDDISLKDRMSPSCRVPSPPREPPLPPPPPPPPPPEEDPEKPLSCPPSPFLSKEVYLTCHHRALELAKKAKEEEKLQTTKFLEKVIKDNLNLGDSSDEESENRKQAGSEAVSTPLQDEVDDDDRMSLSSLSSANEQIIEQQTVEQQNQLYTPAFATLPASHLTSAPPPSVISNPLIPTLYQQRSLTSLATPSSHDMLPSSSLHLPTGLVPPPSQRITPYVTSLHPMMATRPPLQAQLPQTTFYGAADQFGRQLSYWGQAQQQAYIATDPANAYYPFSNAYAGVPCHEPLSQHSASFIQNPNHGPVKDGYTCRQYSHTMLYPHYDEKTLHLADSKIAESPHFKTIEGIVNSLVYEMKHILKRDVNKRMVEATAFAALDVWWEKKEQSAKNKTSSRKLEEESNRPNSAASLNQILEAGQDGLDTLAISGLGGLGFRASIPKMPSFKRRKIEPPPKFKKISSKDRYDSDQEEFVEHSDDESQVGEEEHSIRPKSKHLWLSDAARKRLDSSESSGLSSISSESVDDFASYSDLSSDESVTSFDEDLFDGKVSSRQIDSDAESVGYLDARLALDLIDFDDFHDIREKTPVDRLTPVPNNCSDWLDSDDGEESDFKETESTDNLDHLTLAERLARKRKTDSSNDIAAKKKLKTPSKPSSPSRLKKENIEPADAKIPGTEEAPVFVDVDHSYCLPLPSCQDSVDEKISELNKVDHDYASSPMSPSKVATPLKKTPLKDQNHIVGQHSSKKDITEKKRVVDRSEPVTFSKRSMVEETKILFEFLTDGIDEEDIEFIRKKHEALVSSDNSYYWLYETNWKQSSDSTRIHKTGCARTEGYYKIEHKQKVKNLMRHSSIFESAEDIKNKNIAGKMVAISREARSNQRRLLTAFGGTSDSDLLKFNILKFRKKTLKFAKSGIHDWGLFAMEPIAADEMVIEYVGQKVRAIVADIRERQYEATGIGSSYLFRIDIDNIIDATKCGNLARFINHSCNPNCYAKIITIDGQKKIVIYSKQQIAENEEITYDYKFPIEENKIPCLCGASTCRGTLN</sequence>
<feature type="domain" description="SET" evidence="20">
    <location>
        <begin position="1479"/>
        <end position="1596"/>
    </location>
</feature>
<dbReference type="InterPro" id="IPR024657">
    <property type="entry name" value="COMPASS_Set1_N-SET"/>
</dbReference>
<dbReference type="InterPro" id="IPR044570">
    <property type="entry name" value="Set1-like"/>
</dbReference>
<dbReference type="InterPro" id="IPR037841">
    <property type="entry name" value="SET_SETD1A/B"/>
</dbReference>
<dbReference type="CDD" id="cd19169">
    <property type="entry name" value="SET_SETD1"/>
    <property type="match status" value="1"/>
</dbReference>
<dbReference type="FunFam" id="3.30.70.330:FF:000178">
    <property type="entry name" value="Histone-lysine N-methyltransferase"/>
    <property type="match status" value="1"/>
</dbReference>
<protein>
    <recommendedName>
        <fullName evidence="3">[histone H3]-lysine(4) N-trimethyltransferase</fullName>
        <ecNumber evidence="3">2.1.1.354</ecNumber>
    </recommendedName>
</protein>
<evidence type="ECO:0000256" key="1">
    <source>
        <dbReference type="ARBA" id="ARBA00004123"/>
    </source>
</evidence>
<dbReference type="InterPro" id="IPR003616">
    <property type="entry name" value="Post-SET_dom"/>
</dbReference>
<keyword evidence="8" id="KW-0156">Chromatin regulator</keyword>
<feature type="domain" description="RRM" evidence="19">
    <location>
        <begin position="300"/>
        <end position="373"/>
    </location>
</feature>
<feature type="compositionally biased region" description="Polar residues" evidence="18">
    <location>
        <begin position="445"/>
        <end position="459"/>
    </location>
</feature>
<dbReference type="SUPFAM" id="SSF82199">
    <property type="entry name" value="SET domain"/>
    <property type="match status" value="1"/>
</dbReference>
<feature type="region of interest" description="Disordered" evidence="18">
    <location>
        <begin position="1163"/>
        <end position="1192"/>
    </location>
</feature>
<feature type="compositionally biased region" description="Basic and acidic residues" evidence="18">
    <location>
        <begin position="1026"/>
        <end position="1051"/>
    </location>
</feature>
<feature type="compositionally biased region" description="Basic and acidic residues" evidence="18">
    <location>
        <begin position="1235"/>
        <end position="1244"/>
    </location>
</feature>
<dbReference type="PROSITE" id="PS50868">
    <property type="entry name" value="POST_SET"/>
    <property type="match status" value="1"/>
</dbReference>
<evidence type="ECO:0000256" key="11">
    <source>
        <dbReference type="ARBA" id="ARBA00023159"/>
    </source>
</evidence>
<feature type="compositionally biased region" description="Pro residues" evidence="18">
    <location>
        <begin position="595"/>
        <end position="612"/>
    </location>
</feature>
<keyword evidence="10" id="KW-0805">Transcription regulation</keyword>
<dbReference type="PANTHER" id="PTHR45814:SF2">
    <property type="entry name" value="HISTONE-LYSINE N-METHYLTRANSFERASE SETD1"/>
    <property type="match status" value="1"/>
</dbReference>
<proteinExistence type="predicted"/>
<dbReference type="SMART" id="SM00317">
    <property type="entry name" value="SET"/>
    <property type="match status" value="1"/>
</dbReference>
<evidence type="ECO:0000256" key="17">
    <source>
        <dbReference type="PROSITE-ProRule" id="PRU00176"/>
    </source>
</evidence>
<evidence type="ECO:0000259" key="21">
    <source>
        <dbReference type="PROSITE" id="PS50868"/>
    </source>
</evidence>
<dbReference type="PROSITE" id="PS50280">
    <property type="entry name" value="SET"/>
    <property type="match status" value="1"/>
</dbReference>
<feature type="region of interest" description="Disordered" evidence="18">
    <location>
        <begin position="1020"/>
        <end position="1070"/>
    </location>
</feature>
<name>A0AAN9TIQ6_9HEMI</name>
<evidence type="ECO:0000256" key="18">
    <source>
        <dbReference type="SAM" id="MobiDB-lite"/>
    </source>
</evidence>
<comment type="subcellular location">
    <subcellularLocation>
        <location evidence="2">Chromosome</location>
    </subcellularLocation>
    <subcellularLocation>
        <location evidence="1">Nucleus</location>
    </subcellularLocation>
</comment>
<feature type="compositionally biased region" description="Basic residues" evidence="18">
    <location>
        <begin position="98"/>
        <end position="118"/>
    </location>
</feature>
<evidence type="ECO:0000256" key="14">
    <source>
        <dbReference type="ARBA" id="ARBA00047571"/>
    </source>
</evidence>
<feature type="region of interest" description="Disordered" evidence="18">
    <location>
        <begin position="669"/>
        <end position="699"/>
    </location>
</feature>